<name>A0AAV0TTY9_HYABA</name>
<accession>A0AAV0TTY9</accession>
<dbReference type="Pfam" id="PF04525">
    <property type="entry name" value="LOR"/>
    <property type="match status" value="1"/>
</dbReference>
<dbReference type="Proteomes" id="UP001162031">
    <property type="component" value="Unassembled WGS sequence"/>
</dbReference>
<evidence type="ECO:0000256" key="1">
    <source>
        <dbReference type="ARBA" id="ARBA00005437"/>
    </source>
</evidence>
<dbReference type="InterPro" id="IPR038595">
    <property type="entry name" value="LOR_sf"/>
</dbReference>
<sequence>MDAVAAQVQTLVALRHFVAAFDVSHVVSKPTRLCITAHAATDVSSRETLVLVQSKTYSLHRERTLLDARNELPIATLRRGLFGRATTYSAYMRTEHEETPCSFTFTVTGCTTMRSEFTDLVSGQSCTMGCDGSSDDERSAISVWLSRGNSGSADARQTIARLTFAVENATTKDEPTVLLDVSAGVDRMMLILTCIGLLDKRCERIQTQQ</sequence>
<proteinExistence type="inferred from homology"/>
<comment type="similarity">
    <text evidence="1">Belongs to the LOR family.</text>
</comment>
<dbReference type="SUPFAM" id="SSF54518">
    <property type="entry name" value="Tubby C-terminal domain-like"/>
    <property type="match status" value="1"/>
</dbReference>
<gene>
    <name evidence="2" type="ORF">HBR001_LOCUS4081</name>
</gene>
<organism evidence="2 3">
    <name type="scientific">Hyaloperonospora brassicae</name>
    <name type="common">Brassica downy mildew</name>
    <name type="synonym">Peronospora brassicae</name>
    <dbReference type="NCBI Taxonomy" id="162125"/>
    <lineage>
        <taxon>Eukaryota</taxon>
        <taxon>Sar</taxon>
        <taxon>Stramenopiles</taxon>
        <taxon>Oomycota</taxon>
        <taxon>Peronosporomycetes</taxon>
        <taxon>Peronosporales</taxon>
        <taxon>Peronosporaceae</taxon>
        <taxon>Hyaloperonospora</taxon>
    </lineage>
</organism>
<protein>
    <submittedName>
        <fullName evidence="2">Uncharacterized protein</fullName>
    </submittedName>
</protein>
<dbReference type="AlphaFoldDB" id="A0AAV0TTY9"/>
<dbReference type="InterPro" id="IPR007612">
    <property type="entry name" value="LOR"/>
</dbReference>
<keyword evidence="3" id="KW-1185">Reference proteome</keyword>
<dbReference type="InterPro" id="IPR025659">
    <property type="entry name" value="Tubby-like_C"/>
</dbReference>
<evidence type="ECO:0000313" key="3">
    <source>
        <dbReference type="Proteomes" id="UP001162031"/>
    </source>
</evidence>
<dbReference type="EMBL" id="CANTFL010000748">
    <property type="protein sequence ID" value="CAI5727411.1"/>
    <property type="molecule type" value="Genomic_DNA"/>
</dbReference>
<comment type="caution">
    <text evidence="2">The sequence shown here is derived from an EMBL/GenBank/DDBJ whole genome shotgun (WGS) entry which is preliminary data.</text>
</comment>
<dbReference type="Gene3D" id="2.40.160.200">
    <property type="entry name" value="LURP1-related"/>
    <property type="match status" value="1"/>
</dbReference>
<evidence type="ECO:0000313" key="2">
    <source>
        <dbReference type="EMBL" id="CAI5727411.1"/>
    </source>
</evidence>
<reference evidence="2" key="1">
    <citation type="submission" date="2022-12" db="EMBL/GenBank/DDBJ databases">
        <authorList>
            <person name="Webb A."/>
        </authorList>
    </citation>
    <scope>NUCLEOTIDE SEQUENCE</scope>
    <source>
        <strain evidence="2">Hp1</strain>
    </source>
</reference>